<keyword evidence="1" id="KW-0472">Membrane</keyword>
<feature type="transmembrane region" description="Helical" evidence="1">
    <location>
        <begin position="45"/>
        <end position="69"/>
    </location>
</feature>
<sequence>MVKFRLPSALARNAWRTFNAGLFLIVIGMVPLLLSVTSRTPMDNVFLAGLALASVGGTLFLVSSCVAICDHVQSVSQAPGVSVEPVWTIDAPPSYEEAVAMQRPPSFPIHGSSPVVTSTDSVVVTLSDMPDPTMTSAKANVSKCVAVNGAEKNRNSGSVGWRDEREAACVRDT</sequence>
<dbReference type="Proteomes" id="UP001321473">
    <property type="component" value="Unassembled WGS sequence"/>
</dbReference>
<organism evidence="2 3">
    <name type="scientific">Amblyomma americanum</name>
    <name type="common">Lone star tick</name>
    <dbReference type="NCBI Taxonomy" id="6943"/>
    <lineage>
        <taxon>Eukaryota</taxon>
        <taxon>Metazoa</taxon>
        <taxon>Ecdysozoa</taxon>
        <taxon>Arthropoda</taxon>
        <taxon>Chelicerata</taxon>
        <taxon>Arachnida</taxon>
        <taxon>Acari</taxon>
        <taxon>Parasitiformes</taxon>
        <taxon>Ixodida</taxon>
        <taxon>Ixodoidea</taxon>
        <taxon>Ixodidae</taxon>
        <taxon>Amblyomminae</taxon>
        <taxon>Amblyomma</taxon>
    </lineage>
</organism>
<keyword evidence="1" id="KW-1133">Transmembrane helix</keyword>
<evidence type="ECO:0000313" key="2">
    <source>
        <dbReference type="EMBL" id="KAK8785250.1"/>
    </source>
</evidence>
<proteinExistence type="predicted"/>
<protein>
    <submittedName>
        <fullName evidence="2">Uncharacterized protein</fullName>
    </submittedName>
</protein>
<gene>
    <name evidence="2" type="ORF">V5799_008390</name>
</gene>
<name>A0AAQ4FDK1_AMBAM</name>
<dbReference type="AlphaFoldDB" id="A0AAQ4FDK1"/>
<keyword evidence="3" id="KW-1185">Reference proteome</keyword>
<evidence type="ECO:0000256" key="1">
    <source>
        <dbReference type="SAM" id="Phobius"/>
    </source>
</evidence>
<dbReference type="EMBL" id="JARKHS020003740">
    <property type="protein sequence ID" value="KAK8785250.1"/>
    <property type="molecule type" value="Genomic_DNA"/>
</dbReference>
<comment type="caution">
    <text evidence="2">The sequence shown here is derived from an EMBL/GenBank/DDBJ whole genome shotgun (WGS) entry which is preliminary data.</text>
</comment>
<evidence type="ECO:0000313" key="3">
    <source>
        <dbReference type="Proteomes" id="UP001321473"/>
    </source>
</evidence>
<reference evidence="2 3" key="1">
    <citation type="journal article" date="2023" name="Arcadia Sci">
        <title>De novo assembly of a long-read Amblyomma americanum tick genome.</title>
        <authorList>
            <person name="Chou S."/>
            <person name="Poskanzer K.E."/>
            <person name="Rollins M."/>
            <person name="Thuy-Boun P.S."/>
        </authorList>
    </citation>
    <scope>NUCLEOTIDE SEQUENCE [LARGE SCALE GENOMIC DNA]</scope>
    <source>
        <strain evidence="2">F_SG_1</strain>
        <tissue evidence="2">Salivary glands</tissue>
    </source>
</reference>
<accession>A0AAQ4FDK1</accession>
<feature type="transmembrane region" description="Helical" evidence="1">
    <location>
        <begin position="20"/>
        <end position="39"/>
    </location>
</feature>
<keyword evidence="1" id="KW-0812">Transmembrane</keyword>